<organism evidence="2 5">
    <name type="scientific">Poseidonibacter ostreae</name>
    <dbReference type="NCBI Taxonomy" id="2654171"/>
    <lineage>
        <taxon>Bacteria</taxon>
        <taxon>Pseudomonadati</taxon>
        <taxon>Campylobacterota</taxon>
        <taxon>Epsilonproteobacteria</taxon>
        <taxon>Campylobacterales</taxon>
        <taxon>Arcobacteraceae</taxon>
        <taxon>Poseidonibacter</taxon>
    </lineage>
</organism>
<proteinExistence type="predicted"/>
<keyword evidence="1" id="KW-0472">Membrane</keyword>
<comment type="caution">
    <text evidence="2">The sequence shown here is derived from an EMBL/GenBank/DDBJ whole genome shotgun (WGS) entry which is preliminary data.</text>
</comment>
<keyword evidence="4" id="KW-1185">Reference proteome</keyword>
<accession>A0A6L4WTL6</accession>
<dbReference type="RefSeq" id="WP_152189443.1">
    <property type="nucleotide sequence ID" value="NZ_WFKI01000006.1"/>
</dbReference>
<dbReference type="Proteomes" id="UP000472839">
    <property type="component" value="Unassembled WGS sequence"/>
</dbReference>
<dbReference type="EMBL" id="WFKJ01000015">
    <property type="protein sequence ID" value="KAB7891579.1"/>
    <property type="molecule type" value="Genomic_DNA"/>
</dbReference>
<evidence type="ECO:0000313" key="3">
    <source>
        <dbReference type="EMBL" id="KAB7891579.1"/>
    </source>
</evidence>
<evidence type="ECO:0000313" key="5">
    <source>
        <dbReference type="Proteomes" id="UP000472839"/>
    </source>
</evidence>
<dbReference type="EMBL" id="WFKK01000016">
    <property type="protein sequence ID" value="KAB7889220.1"/>
    <property type="molecule type" value="Genomic_DNA"/>
</dbReference>
<protein>
    <submittedName>
        <fullName evidence="2">Uncharacterized protein</fullName>
    </submittedName>
</protein>
<evidence type="ECO:0000313" key="2">
    <source>
        <dbReference type="EMBL" id="KAB7889220.1"/>
    </source>
</evidence>
<evidence type="ECO:0000313" key="4">
    <source>
        <dbReference type="Proteomes" id="UP000461010"/>
    </source>
</evidence>
<keyword evidence="1" id="KW-1133">Transmembrane helix</keyword>
<feature type="transmembrane region" description="Helical" evidence="1">
    <location>
        <begin position="57"/>
        <end position="80"/>
    </location>
</feature>
<dbReference type="Proteomes" id="UP000461010">
    <property type="component" value="Unassembled WGS sequence"/>
</dbReference>
<feature type="transmembrane region" description="Helical" evidence="1">
    <location>
        <begin position="12"/>
        <end position="37"/>
    </location>
</feature>
<evidence type="ECO:0000256" key="1">
    <source>
        <dbReference type="SAM" id="Phobius"/>
    </source>
</evidence>
<name>A0A6L4WTL6_9BACT</name>
<reference evidence="4 5" key="1">
    <citation type="submission" date="2019-10" db="EMBL/GenBank/DDBJ databases">
        <title>Poseidonibacter ostreae sp. nov., isolated from the gut of the Ostrea denselamellosa.</title>
        <authorList>
            <person name="Choi A."/>
        </authorList>
    </citation>
    <scope>NUCLEOTIDE SEQUENCE [LARGE SCALE GENOMIC DNA]</scope>
    <source>
        <strain evidence="2 5">SJOD-M-33</strain>
        <strain evidence="3 4">SJOD-M-5</strain>
    </source>
</reference>
<feature type="transmembrane region" description="Helical" evidence="1">
    <location>
        <begin position="92"/>
        <end position="114"/>
    </location>
</feature>
<dbReference type="AlphaFoldDB" id="A0A6L4WTL6"/>
<sequence length="138" mass="15420">MFNTIEEIIFSSILVLFFIYLIIVMGSKGVKVILASVNASAGGVLGNGEKIGKLERLLYFAGVITQNWILISLIIGLKTISRFQKLNKQKRAEYFLIGSLSSLLYSIIIGYLFLGAIKLFEFNYLINILNIVHSLNIV</sequence>
<gene>
    <name evidence="3" type="ORF">GBG18_06320</name>
    <name evidence="2" type="ORF">GBG19_06920</name>
</gene>
<keyword evidence="1" id="KW-0812">Transmembrane</keyword>